<evidence type="ECO:0000313" key="11">
    <source>
        <dbReference type="RefSeq" id="XP_049307209.1"/>
    </source>
</evidence>
<keyword evidence="1" id="KW-0808">Transferase</keyword>
<dbReference type="Pfam" id="PF00078">
    <property type="entry name" value="RVT_1"/>
    <property type="match status" value="1"/>
</dbReference>
<keyword evidence="7" id="KW-0863">Zinc-finger</keyword>
<dbReference type="PANTHER" id="PTHR37984">
    <property type="entry name" value="PROTEIN CBG26694"/>
    <property type="match status" value="1"/>
</dbReference>
<evidence type="ECO:0000256" key="5">
    <source>
        <dbReference type="ARBA" id="ARBA00022801"/>
    </source>
</evidence>
<sequence>MNSNESPTSEVGSPEPTVQDPGQILAALEAQNRNLMDMIKSMQTPMPVADARPVHVALPKFNPDCAGADASAWCTTVDLIFAENTLEGGALVIALSKALDGSASQWLSQICFAGITWTQFKELFIQRFVGVETTTAILLNILNGRPKSGEGFAEYGSRIVTSLMSKWKAKDLEEIAVSVALGHMAQIDNSLLRWVYTTNVRSRNELQQQLQPHAFKKRNKEEDLYSTGPERKKFKFQVKCHHCGKIGHKIAECRSRLERGQKTKGNNQNGSSYAGVKDRSNIRCFKCNEIEHYATSCLKIRTSGNEKGYEKRVDICTVAPPRGIINLSGESVPFCSGAECSLVKESVADKFKGKRFNNIVKLNGISNDSICSTLQILTNINIEQYCLETLLHVVMDKYLIYDVSIGREILSQGFSVTIDAEKFSIYKTKRVDVVTFVNYENVVDSDDDLSKSDKTVLKGILKRYSDWFIEGIPQTRVTTGHLEIERTAFVTTEGQYEFLTMPFGLKNAPSVFQRAIIKALGNIAYTYAIVYIDDVLIVAETKDEALDRLQIVLETLSKAGFSFNITKCSFLKTRIEYLGFEVSNGQIRPNPRKIQALTELPPPKTVTQLRQFIGLASYFRQFVPKFSEILKPLYSLTSKKNSNFVWLLEHERIRSKIISVLTQEPVLTIFDPQHSIELHTDASSIGYGAILLHRIDKKPHVVEYFSKCTSPAESKYHSYELETLAVVNAIKHFRHYLQGRKFVVFTDCNSLKASRTKSDLSPRVYRWWAFLQSFVFDIQYTKGERMAHVDFLSRNPLTKECRIVEKLLEKRVELTELTDNWLVSEQQRDPEVAEILAKLKNNELNIKKYKETVEPNVCP</sequence>
<accession>A0ABM3JDB1</accession>
<keyword evidence="7" id="KW-0479">Metal-binding</keyword>
<dbReference type="InterPro" id="IPR050951">
    <property type="entry name" value="Retrovirus_Pol_polyprotein"/>
</dbReference>
<reference evidence="11" key="1">
    <citation type="submission" date="2025-08" db="UniProtKB">
        <authorList>
            <consortium name="RefSeq"/>
        </authorList>
    </citation>
    <scope>IDENTIFICATION</scope>
    <source>
        <tissue evidence="11">Adult</tissue>
    </source>
</reference>
<keyword evidence="6" id="KW-0695">RNA-directed DNA polymerase</keyword>
<keyword evidence="4" id="KW-0255">Endonuclease</keyword>
<keyword evidence="3" id="KW-0540">Nuclease</keyword>
<proteinExistence type="predicted"/>
<dbReference type="CDD" id="cd09274">
    <property type="entry name" value="RNase_HI_RT_Ty3"/>
    <property type="match status" value="1"/>
</dbReference>
<dbReference type="InterPro" id="IPR041373">
    <property type="entry name" value="RT_RNaseH"/>
</dbReference>
<evidence type="ECO:0000256" key="2">
    <source>
        <dbReference type="ARBA" id="ARBA00022695"/>
    </source>
</evidence>
<dbReference type="SUPFAM" id="SSF57756">
    <property type="entry name" value="Retrovirus zinc finger-like domains"/>
    <property type="match status" value="1"/>
</dbReference>
<dbReference type="InterPro" id="IPR000477">
    <property type="entry name" value="RT_dom"/>
</dbReference>
<dbReference type="Proteomes" id="UP001652620">
    <property type="component" value="Chromosome 3"/>
</dbReference>
<name>A0ABM3JDB1_BACDO</name>
<evidence type="ECO:0000256" key="1">
    <source>
        <dbReference type="ARBA" id="ARBA00022679"/>
    </source>
</evidence>
<dbReference type="Gene3D" id="4.10.60.10">
    <property type="entry name" value="Zinc finger, CCHC-type"/>
    <property type="match status" value="1"/>
</dbReference>
<feature type="domain" description="CCHC-type" evidence="9">
    <location>
        <begin position="239"/>
        <end position="255"/>
    </location>
</feature>
<dbReference type="Gene3D" id="3.30.70.270">
    <property type="match status" value="2"/>
</dbReference>
<dbReference type="InterPro" id="IPR043128">
    <property type="entry name" value="Rev_trsase/Diguanyl_cyclase"/>
</dbReference>
<keyword evidence="2" id="KW-0548">Nucleotidyltransferase</keyword>
<dbReference type="PANTHER" id="PTHR37984:SF5">
    <property type="entry name" value="PROTEIN NYNRIN-LIKE"/>
    <property type="match status" value="1"/>
</dbReference>
<keyword evidence="10" id="KW-1185">Reference proteome</keyword>
<evidence type="ECO:0000256" key="6">
    <source>
        <dbReference type="ARBA" id="ARBA00022918"/>
    </source>
</evidence>
<keyword evidence="7" id="KW-0862">Zinc</keyword>
<dbReference type="Pfam" id="PF17917">
    <property type="entry name" value="RT_RNaseH"/>
    <property type="match status" value="1"/>
</dbReference>
<keyword evidence="5" id="KW-0378">Hydrolase</keyword>
<feature type="region of interest" description="Disordered" evidence="8">
    <location>
        <begin position="1"/>
        <end position="21"/>
    </location>
</feature>
<evidence type="ECO:0000313" key="10">
    <source>
        <dbReference type="Proteomes" id="UP001652620"/>
    </source>
</evidence>
<protein>
    <submittedName>
        <fullName evidence="11">Uncharacterized protein LOC125777120</fullName>
    </submittedName>
</protein>
<evidence type="ECO:0000259" key="9">
    <source>
        <dbReference type="PROSITE" id="PS50158"/>
    </source>
</evidence>
<dbReference type="InterPro" id="IPR001878">
    <property type="entry name" value="Znf_CCHC"/>
</dbReference>
<dbReference type="InterPro" id="IPR036875">
    <property type="entry name" value="Znf_CCHC_sf"/>
</dbReference>
<dbReference type="SUPFAM" id="SSF56672">
    <property type="entry name" value="DNA/RNA polymerases"/>
    <property type="match status" value="1"/>
</dbReference>
<organism evidence="10 11">
    <name type="scientific">Bactrocera dorsalis</name>
    <name type="common">Oriental fruit fly</name>
    <name type="synonym">Dacus dorsalis</name>
    <dbReference type="NCBI Taxonomy" id="27457"/>
    <lineage>
        <taxon>Eukaryota</taxon>
        <taxon>Metazoa</taxon>
        <taxon>Ecdysozoa</taxon>
        <taxon>Arthropoda</taxon>
        <taxon>Hexapoda</taxon>
        <taxon>Insecta</taxon>
        <taxon>Pterygota</taxon>
        <taxon>Neoptera</taxon>
        <taxon>Endopterygota</taxon>
        <taxon>Diptera</taxon>
        <taxon>Brachycera</taxon>
        <taxon>Muscomorpha</taxon>
        <taxon>Tephritoidea</taxon>
        <taxon>Tephritidae</taxon>
        <taxon>Bactrocera</taxon>
        <taxon>Bactrocera</taxon>
    </lineage>
</organism>
<evidence type="ECO:0000256" key="3">
    <source>
        <dbReference type="ARBA" id="ARBA00022722"/>
    </source>
</evidence>
<dbReference type="GeneID" id="125777120"/>
<dbReference type="InterPro" id="IPR043502">
    <property type="entry name" value="DNA/RNA_pol_sf"/>
</dbReference>
<evidence type="ECO:0000256" key="8">
    <source>
        <dbReference type="SAM" id="MobiDB-lite"/>
    </source>
</evidence>
<gene>
    <name evidence="11" type="primary">LOC125777120</name>
</gene>
<evidence type="ECO:0000256" key="7">
    <source>
        <dbReference type="PROSITE-ProRule" id="PRU00047"/>
    </source>
</evidence>
<dbReference type="PROSITE" id="PS50158">
    <property type="entry name" value="ZF_CCHC"/>
    <property type="match status" value="1"/>
</dbReference>
<dbReference type="RefSeq" id="XP_049307209.1">
    <property type="nucleotide sequence ID" value="XM_049451252.1"/>
</dbReference>
<dbReference type="CDD" id="cd01647">
    <property type="entry name" value="RT_LTR"/>
    <property type="match status" value="1"/>
</dbReference>
<evidence type="ECO:0000256" key="4">
    <source>
        <dbReference type="ARBA" id="ARBA00022759"/>
    </source>
</evidence>
<feature type="compositionally biased region" description="Polar residues" evidence="8">
    <location>
        <begin position="1"/>
        <end position="11"/>
    </location>
</feature>
<dbReference type="SMART" id="SM00343">
    <property type="entry name" value="ZnF_C2HC"/>
    <property type="match status" value="2"/>
</dbReference>